<evidence type="ECO:0000256" key="2">
    <source>
        <dbReference type="SAM" id="Phobius"/>
    </source>
</evidence>
<keyword evidence="2" id="KW-1133">Transmembrane helix</keyword>
<dbReference type="EMBL" id="JBHTMM010000015">
    <property type="protein sequence ID" value="MFD1307118.1"/>
    <property type="molecule type" value="Genomic_DNA"/>
</dbReference>
<keyword evidence="2" id="KW-0812">Transmembrane</keyword>
<protein>
    <submittedName>
        <fullName evidence="3">Uncharacterized protein</fullName>
    </submittedName>
</protein>
<feature type="region of interest" description="Disordered" evidence="1">
    <location>
        <begin position="158"/>
        <end position="273"/>
    </location>
</feature>
<proteinExistence type="predicted"/>
<evidence type="ECO:0000256" key="1">
    <source>
        <dbReference type="SAM" id="MobiDB-lite"/>
    </source>
</evidence>
<name>A0ABW3XCL9_9ACTN</name>
<dbReference type="RefSeq" id="WP_381328238.1">
    <property type="nucleotide sequence ID" value="NZ_JBHTMM010000015.1"/>
</dbReference>
<feature type="transmembrane region" description="Helical" evidence="2">
    <location>
        <begin position="52"/>
        <end position="73"/>
    </location>
</feature>
<sequence length="273" mass="26952">MRGVPGSGEDPSAAAEAGRKRLDLSLPQVAGSAVAAVVAAKLASYFGVYGTILGAGLVSVVATCGGTVFQHFFRRTGEQIRDVGVQAKPARPGFRPAPVPGEFTPVPGAFTPSVPGEFGEGTVYRARVRSWKRPLLAAAFVFGVTMAGVTTYELVSGQSFSGDGRSTTVGDAFQRSGSGNGRSGTGPTPESGTPGRTPPTGSSPHPSNSGSGDGSGTTSGGDGGTTPTPTPSSSAGPQAPDETPAPSASTSPAPDAGSHSRSADPGPADPATP</sequence>
<organism evidence="3 4">
    <name type="scientific">Streptomyces kaempferi</name>
    <dbReference type="NCBI Taxonomy" id="333725"/>
    <lineage>
        <taxon>Bacteria</taxon>
        <taxon>Bacillati</taxon>
        <taxon>Actinomycetota</taxon>
        <taxon>Actinomycetes</taxon>
        <taxon>Kitasatosporales</taxon>
        <taxon>Streptomycetaceae</taxon>
        <taxon>Streptomyces</taxon>
    </lineage>
</organism>
<dbReference type="Proteomes" id="UP001597058">
    <property type="component" value="Unassembled WGS sequence"/>
</dbReference>
<feature type="transmembrane region" description="Helical" evidence="2">
    <location>
        <begin position="135"/>
        <end position="155"/>
    </location>
</feature>
<evidence type="ECO:0000313" key="4">
    <source>
        <dbReference type="Proteomes" id="UP001597058"/>
    </source>
</evidence>
<comment type="caution">
    <text evidence="3">The sequence shown here is derived from an EMBL/GenBank/DDBJ whole genome shotgun (WGS) entry which is preliminary data.</text>
</comment>
<keyword evidence="2" id="KW-0472">Membrane</keyword>
<feature type="compositionally biased region" description="Low complexity" evidence="1">
    <location>
        <begin position="225"/>
        <end position="256"/>
    </location>
</feature>
<accession>A0ABW3XCL9</accession>
<keyword evidence="4" id="KW-1185">Reference proteome</keyword>
<feature type="compositionally biased region" description="Low complexity" evidence="1">
    <location>
        <begin position="185"/>
        <end position="210"/>
    </location>
</feature>
<feature type="compositionally biased region" description="Polar residues" evidence="1">
    <location>
        <begin position="158"/>
        <end position="169"/>
    </location>
</feature>
<reference evidence="4" key="1">
    <citation type="journal article" date="2019" name="Int. J. Syst. Evol. Microbiol.">
        <title>The Global Catalogue of Microorganisms (GCM) 10K type strain sequencing project: providing services to taxonomists for standard genome sequencing and annotation.</title>
        <authorList>
            <consortium name="The Broad Institute Genomics Platform"/>
            <consortium name="The Broad Institute Genome Sequencing Center for Infectious Disease"/>
            <person name="Wu L."/>
            <person name="Ma J."/>
        </authorList>
    </citation>
    <scope>NUCLEOTIDE SEQUENCE [LARGE SCALE GENOMIC DNA]</scope>
    <source>
        <strain evidence="4">CGMCC 4.7020</strain>
    </source>
</reference>
<feature type="compositionally biased region" description="Gly residues" evidence="1">
    <location>
        <begin position="211"/>
        <end position="224"/>
    </location>
</feature>
<gene>
    <name evidence="3" type="ORF">ACFQ5X_14840</name>
</gene>
<evidence type="ECO:0000313" key="3">
    <source>
        <dbReference type="EMBL" id="MFD1307118.1"/>
    </source>
</evidence>